<dbReference type="EMBL" id="UIVT01000003">
    <property type="protein sequence ID" value="SVP93555.1"/>
    <property type="molecule type" value="Genomic_DNA"/>
</dbReference>
<reference evidence="3" key="1">
    <citation type="submission" date="2018-07" db="EMBL/GenBank/DDBJ databases">
        <authorList>
            <person name="Quirk P.G."/>
            <person name="Krulwich T.A."/>
        </authorList>
    </citation>
    <scope>NUCLEOTIDE SEQUENCE</scope>
    <source>
        <strain evidence="3">Anand</strain>
    </source>
</reference>
<evidence type="ECO:0000313" key="2">
    <source>
        <dbReference type="EMBL" id="SVP92750.1"/>
    </source>
</evidence>
<keyword evidence="1" id="KW-0472">Membrane</keyword>
<accession>A0A3B0MV06</accession>
<proteinExistence type="predicted"/>
<dbReference type="AlphaFoldDB" id="A0A3B0MV06"/>
<protein>
    <submittedName>
        <fullName evidence="3">Mitochondrial import inner membrane translocase subunit, putative</fullName>
    </submittedName>
</protein>
<organism evidence="3">
    <name type="scientific">Theileria annulata</name>
    <dbReference type="NCBI Taxonomy" id="5874"/>
    <lineage>
        <taxon>Eukaryota</taxon>
        <taxon>Sar</taxon>
        <taxon>Alveolata</taxon>
        <taxon>Apicomplexa</taxon>
        <taxon>Aconoidasida</taxon>
        <taxon>Piroplasmida</taxon>
        <taxon>Theileriidae</taxon>
        <taxon>Theileria</taxon>
    </lineage>
</organism>
<evidence type="ECO:0000256" key="1">
    <source>
        <dbReference type="SAM" id="Phobius"/>
    </source>
</evidence>
<dbReference type="VEuPathDB" id="PiroplasmaDB:TA04400"/>
<dbReference type="EMBL" id="UIVS01000003">
    <property type="protein sequence ID" value="SVP92750.1"/>
    <property type="molecule type" value="Genomic_DNA"/>
</dbReference>
<gene>
    <name evidence="3" type="ORF">TAT_000254800</name>
    <name evidence="2" type="ORF">TAV_000254800</name>
</gene>
<keyword evidence="1" id="KW-0812">Transmembrane</keyword>
<feature type="transmembrane region" description="Helical" evidence="1">
    <location>
        <begin position="46"/>
        <end position="70"/>
    </location>
</feature>
<evidence type="ECO:0000313" key="3">
    <source>
        <dbReference type="EMBL" id="SVP93555.1"/>
    </source>
</evidence>
<sequence length="166" mass="19042">MVNDYLNVFLSDRYVNYQILGQNLSENELQLQKSAKIQRNVQESCLLRASMIGIGSGVLGSLVGTFLYSINMSNSSVDTEVSVKKEFLKQYKNFVPYVKSTIKSFAKLGFLYSLFECLINKVYTLFIPIYLILPICNINDVEWSFCHCRRLYRFCHVLIPHGVLSA</sequence>
<keyword evidence="1" id="KW-1133">Transmembrane helix</keyword>
<feature type="transmembrane region" description="Helical" evidence="1">
    <location>
        <begin position="110"/>
        <end position="133"/>
    </location>
</feature>
<name>A0A3B0MV06_THEAN</name>